<gene>
    <name evidence="1" type="ORF">FXF49_00055</name>
</gene>
<dbReference type="SUPFAM" id="SSF53850">
    <property type="entry name" value="Periplasmic binding protein-like II"/>
    <property type="match status" value="1"/>
</dbReference>
<dbReference type="Gene3D" id="3.40.190.10">
    <property type="entry name" value="Periplasmic binding protein-like II"/>
    <property type="match status" value="1"/>
</dbReference>
<reference evidence="1 2" key="1">
    <citation type="submission" date="2019-08" db="EMBL/GenBank/DDBJ databases">
        <title>Genomic characterization of a novel candidate phylum (ARYD3) from a high temperature, high salinity tertiary oil reservoir in north central Oklahoma, USA.</title>
        <authorList>
            <person name="Youssef N.H."/>
            <person name="Yadav A."/>
            <person name="Elshahed M.S."/>
        </authorList>
    </citation>
    <scope>NUCLEOTIDE SEQUENCE [LARGE SCALE GENOMIC DNA]</scope>
    <source>
        <strain evidence="1">ARYD1</strain>
    </source>
</reference>
<dbReference type="Proteomes" id="UP000323337">
    <property type="component" value="Unassembled WGS sequence"/>
</dbReference>
<dbReference type="EMBL" id="VSIV01000003">
    <property type="protein sequence ID" value="TYB37324.1"/>
    <property type="molecule type" value="Genomic_DNA"/>
</dbReference>
<sequence>LDNFNWQKDDIGQVMMWIHQDRGNFPYEKALRWIKANENKIQNWLN</sequence>
<name>A0A5D0MYR0_FLESI</name>
<evidence type="ECO:0000313" key="2">
    <source>
        <dbReference type="Proteomes" id="UP000323337"/>
    </source>
</evidence>
<evidence type="ECO:0000313" key="1">
    <source>
        <dbReference type="EMBL" id="TYB37324.1"/>
    </source>
</evidence>
<protein>
    <submittedName>
        <fullName evidence="1">Glycine/betaine ABC transporter substrate-binding protein</fullName>
    </submittedName>
</protein>
<comment type="caution">
    <text evidence="1">The sequence shown here is derived from an EMBL/GenBank/DDBJ whole genome shotgun (WGS) entry which is preliminary data.</text>
</comment>
<dbReference type="AlphaFoldDB" id="A0A5D0MYR0"/>
<feature type="non-terminal residue" evidence="1">
    <location>
        <position position="1"/>
    </location>
</feature>
<proteinExistence type="predicted"/>
<accession>A0A5D0MYR0</accession>
<organism evidence="1 2">
    <name type="scientific">Flexistipes sinusarabici</name>
    <dbReference type="NCBI Taxonomy" id="2352"/>
    <lineage>
        <taxon>Bacteria</taxon>
        <taxon>Pseudomonadati</taxon>
        <taxon>Deferribacterota</taxon>
        <taxon>Deferribacteres</taxon>
        <taxon>Deferribacterales</taxon>
        <taxon>Flexistipitaceae</taxon>
        <taxon>Flexistipes</taxon>
    </lineage>
</organism>